<keyword evidence="2" id="KW-1185">Reference proteome</keyword>
<evidence type="ECO:0008006" key="3">
    <source>
        <dbReference type="Google" id="ProtNLM"/>
    </source>
</evidence>
<dbReference type="RefSeq" id="WP_285431395.1">
    <property type="nucleotide sequence ID" value="NZ_JASJUS010000005.1"/>
</dbReference>
<gene>
    <name evidence="1" type="ORF">QNN03_07700</name>
</gene>
<dbReference type="EMBL" id="JASJUS010000005">
    <property type="protein sequence ID" value="MDL2076322.1"/>
    <property type="molecule type" value="Genomic_DNA"/>
</dbReference>
<protein>
    <recommendedName>
        <fullName evidence="3">DUF4034 domain-containing protein</fullName>
    </recommendedName>
</protein>
<accession>A0ABT7IXS1</accession>
<sequence length="311" mass="33979">MALFRRRTATTARLAPELDDAALGRVLRALTGAPGAGPQDILVAQIEQLLRDAADDWDRRGHRVTVLAGAAPALARRWRLKHPRSADALVLHAWADVLTARLTGRLDDPPATLDTCRRAADAAPTDPTPWVALLAALCVEARTSAELTPIWKEIAARDPWNREAYLTILVHLSPDGQGSLAAQREFLDDVVTVMPPQAPPACLPLAAAVDQYHREMAGSGVGALVAARFWEQPQNATLLDRIAGVWPRPDHLRHAARVADLNLLAYALAKAGRSAEARWAFEATENLVSPWPWQYEGDPVERYGHTRSRCG</sequence>
<dbReference type="Proteomes" id="UP001241926">
    <property type="component" value="Unassembled WGS sequence"/>
</dbReference>
<proteinExistence type="predicted"/>
<organism evidence="1 2">
    <name type="scientific">Streptomyces fuscus</name>
    <dbReference type="NCBI Taxonomy" id="3048495"/>
    <lineage>
        <taxon>Bacteria</taxon>
        <taxon>Bacillati</taxon>
        <taxon>Actinomycetota</taxon>
        <taxon>Actinomycetes</taxon>
        <taxon>Kitasatosporales</taxon>
        <taxon>Streptomycetaceae</taxon>
        <taxon>Streptomyces</taxon>
    </lineage>
</organism>
<reference evidence="1 2" key="1">
    <citation type="submission" date="2023-05" db="EMBL/GenBank/DDBJ databases">
        <title>Streptomyces fuscus sp. nov., a brown-black pigment producing actinomyces isolated from dry sand of Sea duck farm.</title>
        <authorList>
            <person name="Xie J."/>
            <person name="Shen N."/>
        </authorList>
    </citation>
    <scope>NUCLEOTIDE SEQUENCE [LARGE SCALE GENOMIC DNA]</scope>
    <source>
        <strain evidence="1 2">GXMU-J15</strain>
    </source>
</reference>
<name>A0ABT7IXS1_9ACTN</name>
<evidence type="ECO:0000313" key="2">
    <source>
        <dbReference type="Proteomes" id="UP001241926"/>
    </source>
</evidence>
<evidence type="ECO:0000313" key="1">
    <source>
        <dbReference type="EMBL" id="MDL2076322.1"/>
    </source>
</evidence>
<comment type="caution">
    <text evidence="1">The sequence shown here is derived from an EMBL/GenBank/DDBJ whole genome shotgun (WGS) entry which is preliminary data.</text>
</comment>